<evidence type="ECO:0000256" key="9">
    <source>
        <dbReference type="SAM" id="SignalP"/>
    </source>
</evidence>
<keyword evidence="3" id="KW-0378">Hydrolase</keyword>
<evidence type="ECO:0000256" key="4">
    <source>
        <dbReference type="ARBA" id="ARBA00022960"/>
    </source>
</evidence>
<comment type="caution">
    <text evidence="11">The sequence shown here is derived from an EMBL/GenBank/DDBJ whole genome shotgun (WGS) entry which is preliminary data.</text>
</comment>
<dbReference type="Proteomes" id="UP000621859">
    <property type="component" value="Unassembled WGS sequence"/>
</dbReference>
<comment type="similarity">
    <text evidence="1 7">Belongs to the peptidase S11 family.</text>
</comment>
<dbReference type="EMBL" id="BMLY01000001">
    <property type="protein sequence ID" value="GGP24918.1"/>
    <property type="molecule type" value="Genomic_DNA"/>
</dbReference>
<dbReference type="SUPFAM" id="SSF56601">
    <property type="entry name" value="beta-lactamase/transpeptidase-like"/>
    <property type="match status" value="1"/>
</dbReference>
<feature type="signal peptide" evidence="9">
    <location>
        <begin position="1"/>
        <end position="25"/>
    </location>
</feature>
<keyword evidence="5" id="KW-0573">Peptidoglycan synthesis</keyword>
<protein>
    <recommendedName>
        <fullName evidence="10">Peptidase S11 D-alanyl-D-alanine carboxypeptidase A N-terminal domain-containing protein</fullName>
    </recommendedName>
</protein>
<dbReference type="InterPro" id="IPR018044">
    <property type="entry name" value="Peptidase_S11"/>
</dbReference>
<dbReference type="RefSeq" id="WP_188688959.1">
    <property type="nucleotide sequence ID" value="NZ_BMLY01000001.1"/>
</dbReference>
<evidence type="ECO:0000313" key="12">
    <source>
        <dbReference type="Proteomes" id="UP000621859"/>
    </source>
</evidence>
<evidence type="ECO:0000256" key="8">
    <source>
        <dbReference type="SAM" id="MobiDB-lite"/>
    </source>
</evidence>
<name>A0ABQ2PHY6_9NEIS</name>
<evidence type="ECO:0000256" key="5">
    <source>
        <dbReference type="ARBA" id="ARBA00022984"/>
    </source>
</evidence>
<dbReference type="Pfam" id="PF00768">
    <property type="entry name" value="Peptidase_S11"/>
    <property type="match status" value="1"/>
</dbReference>
<proteinExistence type="inferred from homology"/>
<reference evidence="12" key="1">
    <citation type="journal article" date="2019" name="Int. J. Syst. Evol. Microbiol.">
        <title>The Global Catalogue of Microorganisms (GCM) 10K type strain sequencing project: providing services to taxonomists for standard genome sequencing and annotation.</title>
        <authorList>
            <consortium name="The Broad Institute Genomics Platform"/>
            <consortium name="The Broad Institute Genome Sequencing Center for Infectious Disease"/>
            <person name="Wu L."/>
            <person name="Ma J."/>
        </authorList>
    </citation>
    <scope>NUCLEOTIDE SEQUENCE [LARGE SCALE GENOMIC DNA]</scope>
    <source>
        <strain evidence="12">CGMCC 1.8860</strain>
    </source>
</reference>
<gene>
    <name evidence="11" type="ORF">GCM10010971_07370</name>
</gene>
<evidence type="ECO:0000256" key="2">
    <source>
        <dbReference type="ARBA" id="ARBA00022729"/>
    </source>
</evidence>
<accession>A0ABQ2PHY6</accession>
<evidence type="ECO:0000259" key="10">
    <source>
        <dbReference type="Pfam" id="PF00768"/>
    </source>
</evidence>
<dbReference type="PANTHER" id="PTHR21581:SF26">
    <property type="entry name" value="D-ALANYL-D-ALANINE ENDOPEPTIDASE"/>
    <property type="match status" value="1"/>
</dbReference>
<sequence>MRPAFPLFVALLTAASLSIAPVASAATSHKHKHTTQSASKKTATPKASTKTAARTTTVYEKGRVKRTAIANAQRSVHVTRAVALSGFTADNPGLQSASVLILNENSGEVIYQKNPDEVAPIASITKLMTAMVTLDAHLPMNEYITISDEDVDTLKNSSSRLRVGTRLTRAEVMLLALMSSENRAAAALARTYPGGHDLFIRKMNEKATELGMSHSHFYDSTGLTPQNISSARDLVLMVRAARKYPEIHEFTTSSQYEFTSNLNGRTMAFHNTNPLVKEEQWDIGLTKTGFTNEAGHCLVMEATISGTPVVMVLMDSTGKYTRIGDANRVKKWLETSPVALARS</sequence>
<organism evidence="11 12">
    <name type="scientific">Silvimonas amylolytica</name>
    <dbReference type="NCBI Taxonomy" id="449663"/>
    <lineage>
        <taxon>Bacteria</taxon>
        <taxon>Pseudomonadati</taxon>
        <taxon>Pseudomonadota</taxon>
        <taxon>Betaproteobacteria</taxon>
        <taxon>Neisseriales</taxon>
        <taxon>Chitinibacteraceae</taxon>
        <taxon>Silvimonas</taxon>
    </lineage>
</organism>
<evidence type="ECO:0000256" key="6">
    <source>
        <dbReference type="ARBA" id="ARBA00023316"/>
    </source>
</evidence>
<evidence type="ECO:0000256" key="3">
    <source>
        <dbReference type="ARBA" id="ARBA00022801"/>
    </source>
</evidence>
<feature type="region of interest" description="Disordered" evidence="8">
    <location>
        <begin position="28"/>
        <end position="55"/>
    </location>
</feature>
<keyword evidence="2 9" id="KW-0732">Signal</keyword>
<evidence type="ECO:0000256" key="1">
    <source>
        <dbReference type="ARBA" id="ARBA00007164"/>
    </source>
</evidence>
<dbReference type="PANTHER" id="PTHR21581">
    <property type="entry name" value="D-ALANYL-D-ALANINE CARBOXYPEPTIDASE"/>
    <property type="match status" value="1"/>
</dbReference>
<dbReference type="InterPro" id="IPR012338">
    <property type="entry name" value="Beta-lactam/transpept-like"/>
</dbReference>
<feature type="chain" id="PRO_5045512460" description="Peptidase S11 D-alanyl-D-alanine carboxypeptidase A N-terminal domain-containing protein" evidence="9">
    <location>
        <begin position="26"/>
        <end position="343"/>
    </location>
</feature>
<keyword evidence="12" id="KW-1185">Reference proteome</keyword>
<dbReference type="InterPro" id="IPR001967">
    <property type="entry name" value="Peptidase_S11_N"/>
</dbReference>
<keyword evidence="6" id="KW-0961">Cell wall biogenesis/degradation</keyword>
<evidence type="ECO:0000313" key="11">
    <source>
        <dbReference type="EMBL" id="GGP24918.1"/>
    </source>
</evidence>
<dbReference type="PRINTS" id="PR00725">
    <property type="entry name" value="DADACBPTASE1"/>
</dbReference>
<feature type="domain" description="Peptidase S11 D-alanyl-D-alanine carboxypeptidase A N-terminal" evidence="10">
    <location>
        <begin position="87"/>
        <end position="316"/>
    </location>
</feature>
<dbReference type="Gene3D" id="3.40.710.10">
    <property type="entry name" value="DD-peptidase/beta-lactamase superfamily"/>
    <property type="match status" value="1"/>
</dbReference>
<dbReference type="NCBIfam" id="NF008668">
    <property type="entry name" value="PRK11669.1"/>
    <property type="match status" value="1"/>
</dbReference>
<keyword evidence="4" id="KW-0133">Cell shape</keyword>
<evidence type="ECO:0000256" key="7">
    <source>
        <dbReference type="RuleBase" id="RU004016"/>
    </source>
</evidence>
<feature type="compositionally biased region" description="Low complexity" evidence="8">
    <location>
        <begin position="35"/>
        <end position="55"/>
    </location>
</feature>